<dbReference type="InterPro" id="IPR002347">
    <property type="entry name" value="SDR_fam"/>
</dbReference>
<dbReference type="Gene3D" id="3.40.50.720">
    <property type="entry name" value="NAD(P)-binding Rossmann-like Domain"/>
    <property type="match status" value="1"/>
</dbReference>
<dbReference type="PANTHER" id="PTHR42760:SF133">
    <property type="entry name" value="3-OXOACYL-[ACYL-CARRIER-PROTEIN] REDUCTASE"/>
    <property type="match status" value="1"/>
</dbReference>
<dbReference type="GO" id="GO:0006633">
    <property type="term" value="P:fatty acid biosynthetic process"/>
    <property type="evidence" value="ECO:0007669"/>
    <property type="project" value="TreeGrafter"/>
</dbReference>
<dbReference type="GO" id="GO:0016616">
    <property type="term" value="F:oxidoreductase activity, acting on the CH-OH group of donors, NAD or NADP as acceptor"/>
    <property type="evidence" value="ECO:0007669"/>
    <property type="project" value="TreeGrafter"/>
</dbReference>
<sequence length="122" mass="13176">MERVVLITGGNRGIGLATAKTFAAKGNKVAITYRETPPDGIEDLGIHSFSCDVTDQDQVDKAFKEVEETLGTVEILIANAGITRDALTARTSDIDFSEVLDTNLTGAFRTAKKALRGMMKNR</sequence>
<dbReference type="PANTHER" id="PTHR42760">
    <property type="entry name" value="SHORT-CHAIN DEHYDROGENASES/REDUCTASES FAMILY MEMBER"/>
    <property type="match status" value="1"/>
</dbReference>
<dbReference type="Pfam" id="PF00106">
    <property type="entry name" value="adh_short"/>
    <property type="match status" value="1"/>
</dbReference>
<dbReference type="InterPro" id="IPR036291">
    <property type="entry name" value="NAD(P)-bd_dom_sf"/>
</dbReference>
<evidence type="ECO:0000256" key="2">
    <source>
        <dbReference type="ARBA" id="ARBA00023002"/>
    </source>
</evidence>
<reference evidence="3" key="1">
    <citation type="submission" date="2018-05" db="EMBL/GenBank/DDBJ databases">
        <authorList>
            <person name="Lanie J.A."/>
            <person name="Ng W.-L."/>
            <person name="Kazmierczak K.M."/>
            <person name="Andrzejewski T.M."/>
            <person name="Davidsen T.M."/>
            <person name="Wayne K.J."/>
            <person name="Tettelin H."/>
            <person name="Glass J.I."/>
            <person name="Rusch D."/>
            <person name="Podicherti R."/>
            <person name="Tsui H.-C.T."/>
            <person name="Winkler M.E."/>
        </authorList>
    </citation>
    <scope>NUCLEOTIDE SEQUENCE</scope>
</reference>
<evidence type="ECO:0000313" key="3">
    <source>
        <dbReference type="EMBL" id="SVB39981.1"/>
    </source>
</evidence>
<dbReference type="AlphaFoldDB" id="A0A382DQG4"/>
<evidence type="ECO:0000256" key="1">
    <source>
        <dbReference type="ARBA" id="ARBA00006484"/>
    </source>
</evidence>
<organism evidence="3">
    <name type="scientific">marine metagenome</name>
    <dbReference type="NCBI Taxonomy" id="408172"/>
    <lineage>
        <taxon>unclassified sequences</taxon>
        <taxon>metagenomes</taxon>
        <taxon>ecological metagenomes</taxon>
    </lineage>
</organism>
<dbReference type="PRINTS" id="PR00081">
    <property type="entry name" value="GDHRDH"/>
</dbReference>
<comment type="similarity">
    <text evidence="1">Belongs to the short-chain dehydrogenases/reductases (SDR) family.</text>
</comment>
<feature type="non-terminal residue" evidence="3">
    <location>
        <position position="122"/>
    </location>
</feature>
<keyword evidence="2" id="KW-0560">Oxidoreductase</keyword>
<gene>
    <name evidence="3" type="ORF">METZ01_LOCUS192835</name>
</gene>
<name>A0A382DQG4_9ZZZZ</name>
<protein>
    <submittedName>
        <fullName evidence="3">Uncharacterized protein</fullName>
    </submittedName>
</protein>
<proteinExistence type="inferred from homology"/>
<dbReference type="EMBL" id="UINC01040303">
    <property type="protein sequence ID" value="SVB39981.1"/>
    <property type="molecule type" value="Genomic_DNA"/>
</dbReference>
<dbReference type="GO" id="GO:0048038">
    <property type="term" value="F:quinone binding"/>
    <property type="evidence" value="ECO:0007669"/>
    <property type="project" value="TreeGrafter"/>
</dbReference>
<dbReference type="SUPFAM" id="SSF51735">
    <property type="entry name" value="NAD(P)-binding Rossmann-fold domains"/>
    <property type="match status" value="1"/>
</dbReference>
<accession>A0A382DQG4</accession>